<feature type="region of interest" description="Disordered" evidence="1">
    <location>
        <begin position="96"/>
        <end position="129"/>
    </location>
</feature>
<feature type="compositionally biased region" description="Basic residues" evidence="1">
    <location>
        <begin position="11"/>
        <end position="24"/>
    </location>
</feature>
<feature type="compositionally biased region" description="Low complexity" evidence="1">
    <location>
        <begin position="96"/>
        <end position="119"/>
    </location>
</feature>
<sequence length="179" mass="20948">MKITRLPNFSRNRKIHNPFKKRNSSSKSTSHSHSVHQQNVISALGGIPHDFDYDFQSATTETPTAYSSRRSSIYSISSTDLRIDTDHHQIYNSYYPTTNTTTNSNNHSHSHSNSHNSYSGEIHHHHHHHNNQCCHNLNCKQSKKQRKRNSFESYNPKRSFTGFKLWLRLTWVKVGRTFR</sequence>
<dbReference type="EMBL" id="PQFF01000254">
    <property type="protein sequence ID" value="RHZ69836.1"/>
    <property type="molecule type" value="Genomic_DNA"/>
</dbReference>
<proteinExistence type="predicted"/>
<organism evidence="2 3">
    <name type="scientific">Diversispora epigaea</name>
    <dbReference type="NCBI Taxonomy" id="1348612"/>
    <lineage>
        <taxon>Eukaryota</taxon>
        <taxon>Fungi</taxon>
        <taxon>Fungi incertae sedis</taxon>
        <taxon>Mucoromycota</taxon>
        <taxon>Glomeromycotina</taxon>
        <taxon>Glomeromycetes</taxon>
        <taxon>Diversisporales</taxon>
        <taxon>Diversisporaceae</taxon>
        <taxon>Diversispora</taxon>
    </lineage>
</organism>
<accession>A0A397I7U1</accession>
<name>A0A397I7U1_9GLOM</name>
<evidence type="ECO:0000313" key="3">
    <source>
        <dbReference type="Proteomes" id="UP000266861"/>
    </source>
</evidence>
<keyword evidence="3" id="KW-1185">Reference proteome</keyword>
<reference evidence="2 3" key="1">
    <citation type="submission" date="2018-08" db="EMBL/GenBank/DDBJ databases">
        <title>Genome and evolution of the arbuscular mycorrhizal fungus Diversispora epigaea (formerly Glomus versiforme) and its bacterial endosymbionts.</title>
        <authorList>
            <person name="Sun X."/>
            <person name="Fei Z."/>
            <person name="Harrison M."/>
        </authorList>
    </citation>
    <scope>NUCLEOTIDE SEQUENCE [LARGE SCALE GENOMIC DNA]</scope>
    <source>
        <strain evidence="2 3">IT104</strain>
    </source>
</reference>
<dbReference type="OrthoDB" id="2402988at2759"/>
<protein>
    <submittedName>
        <fullName evidence="2">Uncharacterized protein</fullName>
    </submittedName>
</protein>
<feature type="compositionally biased region" description="Low complexity" evidence="1">
    <location>
        <begin position="25"/>
        <end position="36"/>
    </location>
</feature>
<dbReference type="Proteomes" id="UP000266861">
    <property type="component" value="Unassembled WGS sequence"/>
</dbReference>
<feature type="region of interest" description="Disordered" evidence="1">
    <location>
        <begin position="1"/>
        <end position="36"/>
    </location>
</feature>
<comment type="caution">
    <text evidence="2">The sequence shown here is derived from an EMBL/GenBank/DDBJ whole genome shotgun (WGS) entry which is preliminary data.</text>
</comment>
<evidence type="ECO:0000313" key="2">
    <source>
        <dbReference type="EMBL" id="RHZ69836.1"/>
    </source>
</evidence>
<gene>
    <name evidence="2" type="ORF">Glove_277g2</name>
</gene>
<evidence type="ECO:0000256" key="1">
    <source>
        <dbReference type="SAM" id="MobiDB-lite"/>
    </source>
</evidence>
<dbReference type="AlphaFoldDB" id="A0A397I7U1"/>